<name>A0AAW0T2S6_SCYPA</name>
<dbReference type="GO" id="GO:0005886">
    <property type="term" value="C:plasma membrane"/>
    <property type="evidence" value="ECO:0007669"/>
    <property type="project" value="UniProtKB-SubCell"/>
</dbReference>
<dbReference type="InterPro" id="IPR019594">
    <property type="entry name" value="Glu/Gly-bd"/>
</dbReference>
<keyword evidence="3" id="KW-1003">Cell membrane</keyword>
<evidence type="ECO:0000256" key="1">
    <source>
        <dbReference type="ARBA" id="ARBA00004651"/>
    </source>
</evidence>
<evidence type="ECO:0000313" key="16">
    <source>
        <dbReference type="Proteomes" id="UP001487740"/>
    </source>
</evidence>
<feature type="domain" description="Ionotropic glutamate receptor L-glutamate and glycine-binding" evidence="14">
    <location>
        <begin position="114"/>
        <end position="183"/>
    </location>
</feature>
<keyword evidence="2" id="KW-0813">Transport</keyword>
<evidence type="ECO:0000256" key="6">
    <source>
        <dbReference type="ARBA" id="ARBA00023065"/>
    </source>
</evidence>
<reference evidence="15 16" key="1">
    <citation type="submission" date="2023-03" db="EMBL/GenBank/DDBJ databases">
        <title>High-quality genome of Scylla paramamosain provides insights in environmental adaptation.</title>
        <authorList>
            <person name="Zhang L."/>
        </authorList>
    </citation>
    <scope>NUCLEOTIDE SEQUENCE [LARGE SCALE GENOMIC DNA]</scope>
    <source>
        <strain evidence="15">LZ_2023a</strain>
        <tissue evidence="15">Muscle</tissue>
    </source>
</reference>
<evidence type="ECO:0000256" key="13">
    <source>
        <dbReference type="SAM" id="Phobius"/>
    </source>
</evidence>
<keyword evidence="10" id="KW-1071">Ligand-gated ion channel</keyword>
<evidence type="ECO:0000256" key="11">
    <source>
        <dbReference type="ARBA" id="ARBA00023303"/>
    </source>
</evidence>
<keyword evidence="16" id="KW-1185">Reference proteome</keyword>
<evidence type="ECO:0000256" key="7">
    <source>
        <dbReference type="ARBA" id="ARBA00023136"/>
    </source>
</evidence>
<dbReference type="PANTHER" id="PTHR42643:SF24">
    <property type="entry name" value="IONOTROPIC RECEPTOR 60A"/>
    <property type="match status" value="1"/>
</dbReference>
<proteinExistence type="predicted"/>
<keyword evidence="7 13" id="KW-0472">Membrane</keyword>
<dbReference type="Gene3D" id="3.40.190.10">
    <property type="entry name" value="Periplasmic binding protein-like II"/>
    <property type="match status" value="1"/>
</dbReference>
<evidence type="ECO:0000256" key="8">
    <source>
        <dbReference type="ARBA" id="ARBA00023170"/>
    </source>
</evidence>
<evidence type="ECO:0000256" key="2">
    <source>
        <dbReference type="ARBA" id="ARBA00022448"/>
    </source>
</evidence>
<keyword evidence="8" id="KW-0675">Receptor</keyword>
<feature type="region of interest" description="Disordered" evidence="12">
    <location>
        <begin position="1"/>
        <end position="22"/>
    </location>
</feature>
<feature type="transmembrane region" description="Helical" evidence="13">
    <location>
        <begin position="225"/>
        <end position="244"/>
    </location>
</feature>
<keyword evidence="11" id="KW-0407">Ion channel</keyword>
<evidence type="ECO:0000256" key="10">
    <source>
        <dbReference type="ARBA" id="ARBA00023286"/>
    </source>
</evidence>
<keyword evidence="4 13" id="KW-0812">Transmembrane</keyword>
<evidence type="ECO:0000256" key="12">
    <source>
        <dbReference type="SAM" id="MobiDB-lite"/>
    </source>
</evidence>
<sequence>MEVGGNVRKRRRRQKGTSTSAVHTSLTSHIDSLLLSFLSLSSSSCERYNLTILSPRDSQHSRNTCNTLGIHKKSSTYEYGEGSGAIPPCRSLSEGGADEGENFESVQRSECFCLNHEYLEPPDGLWGAKFPNGSWFGMMGMLHRREVDVAIGPFGVTLERTKVADFSVPITATDHAVLYRRPQIEPDLLGFTKPFTLLESLLVFSSSRLHAHAVPAVLNLKGGEGARFLAGLWLLTSLIIAIVYRSNLKAMLIVPKVRVPFDSLAELVDQTEVPWTMAHGSIVQSFFSVSSPVYLCFVTCTTTTTTTTTIII</sequence>
<evidence type="ECO:0000259" key="14">
    <source>
        <dbReference type="Pfam" id="PF10613"/>
    </source>
</evidence>
<evidence type="ECO:0000256" key="4">
    <source>
        <dbReference type="ARBA" id="ARBA00022692"/>
    </source>
</evidence>
<dbReference type="EMBL" id="JARAKH010000040">
    <property type="protein sequence ID" value="KAK8381548.1"/>
    <property type="molecule type" value="Genomic_DNA"/>
</dbReference>
<dbReference type="Pfam" id="PF10613">
    <property type="entry name" value="Lig_chan-Glu_bd"/>
    <property type="match status" value="1"/>
</dbReference>
<accession>A0AAW0T2S6</accession>
<keyword evidence="6" id="KW-0406">Ion transport</keyword>
<dbReference type="SUPFAM" id="SSF53850">
    <property type="entry name" value="Periplasmic binding protein-like II"/>
    <property type="match status" value="1"/>
</dbReference>
<keyword evidence="9" id="KW-0325">Glycoprotein</keyword>
<evidence type="ECO:0000256" key="5">
    <source>
        <dbReference type="ARBA" id="ARBA00022989"/>
    </source>
</evidence>
<dbReference type="InterPro" id="IPR052192">
    <property type="entry name" value="Insect_Ionotropic_Sensory_Rcpt"/>
</dbReference>
<comment type="subcellular location">
    <subcellularLocation>
        <location evidence="1">Cell membrane</location>
        <topology evidence="1">Multi-pass membrane protein</topology>
    </subcellularLocation>
</comment>
<evidence type="ECO:0000313" key="15">
    <source>
        <dbReference type="EMBL" id="KAK8381548.1"/>
    </source>
</evidence>
<organism evidence="15 16">
    <name type="scientific">Scylla paramamosain</name>
    <name type="common">Mud crab</name>
    <dbReference type="NCBI Taxonomy" id="85552"/>
    <lineage>
        <taxon>Eukaryota</taxon>
        <taxon>Metazoa</taxon>
        <taxon>Ecdysozoa</taxon>
        <taxon>Arthropoda</taxon>
        <taxon>Crustacea</taxon>
        <taxon>Multicrustacea</taxon>
        <taxon>Malacostraca</taxon>
        <taxon>Eumalacostraca</taxon>
        <taxon>Eucarida</taxon>
        <taxon>Decapoda</taxon>
        <taxon>Pleocyemata</taxon>
        <taxon>Brachyura</taxon>
        <taxon>Eubrachyura</taxon>
        <taxon>Portunoidea</taxon>
        <taxon>Portunidae</taxon>
        <taxon>Portuninae</taxon>
        <taxon>Scylla</taxon>
    </lineage>
</organism>
<dbReference type="Gene3D" id="1.10.287.70">
    <property type="match status" value="1"/>
</dbReference>
<evidence type="ECO:0000256" key="3">
    <source>
        <dbReference type="ARBA" id="ARBA00022475"/>
    </source>
</evidence>
<dbReference type="Proteomes" id="UP001487740">
    <property type="component" value="Unassembled WGS sequence"/>
</dbReference>
<evidence type="ECO:0000256" key="9">
    <source>
        <dbReference type="ARBA" id="ARBA00023180"/>
    </source>
</evidence>
<dbReference type="PANTHER" id="PTHR42643">
    <property type="entry name" value="IONOTROPIC RECEPTOR 20A-RELATED"/>
    <property type="match status" value="1"/>
</dbReference>
<gene>
    <name evidence="15" type="ORF">O3P69_018561</name>
</gene>
<comment type="caution">
    <text evidence="15">The sequence shown here is derived from an EMBL/GenBank/DDBJ whole genome shotgun (WGS) entry which is preliminary data.</text>
</comment>
<protein>
    <recommendedName>
        <fullName evidence="14">Ionotropic glutamate receptor L-glutamate and glycine-binding domain-containing protein</fullName>
    </recommendedName>
</protein>
<dbReference type="AlphaFoldDB" id="A0AAW0T2S6"/>
<keyword evidence="5 13" id="KW-1133">Transmembrane helix</keyword>
<dbReference type="GO" id="GO:0015276">
    <property type="term" value="F:ligand-gated monoatomic ion channel activity"/>
    <property type="evidence" value="ECO:0007669"/>
    <property type="project" value="InterPro"/>
</dbReference>